<organism evidence="2 3">
    <name type="scientific">Thermospira aquatica</name>
    <dbReference type="NCBI Taxonomy" id="2828656"/>
    <lineage>
        <taxon>Bacteria</taxon>
        <taxon>Pseudomonadati</taxon>
        <taxon>Spirochaetota</taxon>
        <taxon>Spirochaetia</taxon>
        <taxon>Brevinematales</taxon>
        <taxon>Thermospiraceae</taxon>
        <taxon>Thermospira</taxon>
    </lineage>
</organism>
<name>A0AAX3BBR1_9SPIR</name>
<evidence type="ECO:0008006" key="4">
    <source>
        <dbReference type="Google" id="ProtNLM"/>
    </source>
</evidence>
<sequence length="332" mass="39064">MQRSFAILTKVMMLIVLIWMISFGVIAVTTELQVESGISHYAFFIWHEAFYKKIREFIVSDQYMENLAKEATNTFALIEQEKDHFFSIVDRFKQDKNLNDAIFFYVVSGTLPSLHTIIETYWEKLPGFVEGYVIGESGQLLYKHGTYSISPQKIASENLYNFRYIDNLIECVITWKDATFDRELQFHLLFKKENFQSWIPPTQTPLALRLGEILLTSGKIPSKMLEDEPHQAKSSRDYLIVSFPLLWKTETIGKVDMFLKKGGFLRMLGVFGRLFVVLGILIVIISFFFWLDHNMNQLLNHHKRQESKENEIEEQNIRWVEEFISQQKEEKK</sequence>
<protein>
    <recommendedName>
        <fullName evidence="4">Double Cache domain-containing protein</fullName>
    </recommendedName>
</protein>
<evidence type="ECO:0000256" key="1">
    <source>
        <dbReference type="SAM" id="Phobius"/>
    </source>
</evidence>
<dbReference type="KEGG" id="taqu:KDW03_09595"/>
<keyword evidence="1" id="KW-0472">Membrane</keyword>
<dbReference type="RefSeq" id="WP_271434863.1">
    <property type="nucleotide sequence ID" value="NZ_CP073355.1"/>
</dbReference>
<keyword evidence="1" id="KW-0812">Transmembrane</keyword>
<dbReference type="Proteomes" id="UP001056539">
    <property type="component" value="Chromosome"/>
</dbReference>
<proteinExistence type="predicted"/>
<dbReference type="EMBL" id="CP073355">
    <property type="protein sequence ID" value="URA09727.1"/>
    <property type="molecule type" value="Genomic_DNA"/>
</dbReference>
<feature type="transmembrane region" description="Helical" evidence="1">
    <location>
        <begin position="270"/>
        <end position="291"/>
    </location>
</feature>
<keyword evidence="3" id="KW-1185">Reference proteome</keyword>
<feature type="transmembrane region" description="Helical" evidence="1">
    <location>
        <begin position="6"/>
        <end position="28"/>
    </location>
</feature>
<evidence type="ECO:0000313" key="3">
    <source>
        <dbReference type="Proteomes" id="UP001056539"/>
    </source>
</evidence>
<reference evidence="2" key="1">
    <citation type="submission" date="2021-04" db="EMBL/GenBank/DDBJ databases">
        <authorList>
            <person name="Postec A."/>
        </authorList>
    </citation>
    <scope>NUCLEOTIDE SEQUENCE</scope>
    <source>
        <strain evidence="2">F1F22</strain>
    </source>
</reference>
<dbReference type="AlphaFoldDB" id="A0AAX3BBR1"/>
<evidence type="ECO:0000313" key="2">
    <source>
        <dbReference type="EMBL" id="URA09727.1"/>
    </source>
</evidence>
<reference evidence="2" key="2">
    <citation type="submission" date="2022-06" db="EMBL/GenBank/DDBJ databases">
        <title>Thermospira aquatica gen. nov., sp. nov.</title>
        <authorList>
            <person name="Ben Ali Gam Z."/>
            <person name="Labat M."/>
        </authorList>
    </citation>
    <scope>NUCLEOTIDE SEQUENCE</scope>
    <source>
        <strain evidence="2">F1F22</strain>
    </source>
</reference>
<accession>A0AAX3BBR1</accession>
<gene>
    <name evidence="2" type="ORF">KDW03_09595</name>
</gene>
<keyword evidence="1" id="KW-1133">Transmembrane helix</keyword>